<dbReference type="PANTHER" id="PTHR12993">
    <property type="entry name" value="N-ACETYLGLUCOSAMINYL-PHOSPHATIDYLINOSITOL DE-N-ACETYLASE-RELATED"/>
    <property type="match status" value="1"/>
</dbReference>
<keyword evidence="3" id="KW-0862">Zinc</keyword>
<evidence type="ECO:0000313" key="5">
    <source>
        <dbReference type="EMBL" id="SOC55701.1"/>
    </source>
</evidence>
<evidence type="ECO:0000256" key="4">
    <source>
        <dbReference type="NCBIfam" id="TIGR03445"/>
    </source>
</evidence>
<dbReference type="GO" id="GO:0046872">
    <property type="term" value="F:metal ion binding"/>
    <property type="evidence" value="ECO:0007669"/>
    <property type="project" value="UniProtKB-KW"/>
</dbReference>
<dbReference type="EMBL" id="OBQK01000005">
    <property type="protein sequence ID" value="SOC55701.1"/>
    <property type="molecule type" value="Genomic_DNA"/>
</dbReference>
<dbReference type="STRING" id="1122622.GCA_000421185_00481"/>
<accession>A0A285VSW0</accession>
<dbReference type="AlphaFoldDB" id="A0A285VSW0"/>
<dbReference type="EC" id="3.5.1.103" evidence="4"/>
<sequence length="292" mass="31193">MERPDLRDGIPVDLDRPLRLVAVHAHPDDETLATGVALAHHAAAGDDVHVITCTLGEEGEVIPPGLAHLEGSEALGPHRSGEVARATAALGVTHHWLGGDLPRWRDSGMVGSAAAAHPRALAGADVEEVAAVLAEQLAALHPDVVLTYDPEGGYRHPDHVQTHRVTVAALARLAERHPEVPSPRLYVALTPRSWAEEDRRWLAEHVPAAARAEEGGRITVPDADDPYPPSVVDDGRVTHAVVDGAALPAQVAALREHPTQVTVHDGWFTLSNDVAARLPAREGYARWDRTAP</sequence>
<dbReference type="RefSeq" id="WP_097188105.1">
    <property type="nucleotide sequence ID" value="NZ_OBQK01000005.1"/>
</dbReference>
<dbReference type="GO" id="GO:0010125">
    <property type="term" value="P:mycothiol biosynthetic process"/>
    <property type="evidence" value="ECO:0007669"/>
    <property type="project" value="UniProtKB-UniRule"/>
</dbReference>
<reference evidence="6" key="1">
    <citation type="submission" date="2017-08" db="EMBL/GenBank/DDBJ databases">
        <authorList>
            <person name="Varghese N."/>
            <person name="Submissions S."/>
        </authorList>
    </citation>
    <scope>NUCLEOTIDE SEQUENCE [LARGE SCALE GENOMIC DNA]</scope>
    <source>
        <strain evidence="6">USBA17B2</strain>
    </source>
</reference>
<evidence type="ECO:0000256" key="2">
    <source>
        <dbReference type="ARBA" id="ARBA00022801"/>
    </source>
</evidence>
<dbReference type="InterPro" id="IPR024078">
    <property type="entry name" value="LmbE-like_dom_sf"/>
</dbReference>
<dbReference type="InterPro" id="IPR017810">
    <property type="entry name" value="Mycothiol_biosynthesis_MshB"/>
</dbReference>
<keyword evidence="6" id="KW-1185">Reference proteome</keyword>
<keyword evidence="1" id="KW-0479">Metal-binding</keyword>
<protein>
    <recommendedName>
        <fullName evidence="4">N-acetyl-1-D-myo-inositol-2-amino-2-deoxy-alpha-D-glucopyranoside deacetylase</fullName>
        <ecNumber evidence="4">3.5.1.103</ecNumber>
    </recommendedName>
</protein>
<dbReference type="NCBIfam" id="TIGR03445">
    <property type="entry name" value="mycothiol_MshB"/>
    <property type="match status" value="1"/>
</dbReference>
<evidence type="ECO:0000256" key="1">
    <source>
        <dbReference type="ARBA" id="ARBA00022723"/>
    </source>
</evidence>
<evidence type="ECO:0000313" key="6">
    <source>
        <dbReference type="Proteomes" id="UP000219688"/>
    </source>
</evidence>
<dbReference type="InterPro" id="IPR003737">
    <property type="entry name" value="GlcNAc_PI_deacetylase-related"/>
</dbReference>
<dbReference type="SUPFAM" id="SSF102588">
    <property type="entry name" value="LmbE-like"/>
    <property type="match status" value="1"/>
</dbReference>
<dbReference type="Gene3D" id="3.40.50.10320">
    <property type="entry name" value="LmbE-like"/>
    <property type="match status" value="1"/>
</dbReference>
<organism evidence="5 6">
    <name type="scientific">Ornithinimicrobium cerasi</name>
    <dbReference type="NCBI Taxonomy" id="2248773"/>
    <lineage>
        <taxon>Bacteria</taxon>
        <taxon>Bacillati</taxon>
        <taxon>Actinomycetota</taxon>
        <taxon>Actinomycetes</taxon>
        <taxon>Micrococcales</taxon>
        <taxon>Ornithinimicrobiaceae</taxon>
        <taxon>Ornithinimicrobium</taxon>
    </lineage>
</organism>
<name>A0A285VSW0_9MICO</name>
<dbReference type="GO" id="GO:0035595">
    <property type="term" value="F:N-acetylglucosaminylinositol deacetylase activity"/>
    <property type="evidence" value="ECO:0007669"/>
    <property type="project" value="UniProtKB-EC"/>
</dbReference>
<dbReference type="Proteomes" id="UP000219688">
    <property type="component" value="Unassembled WGS sequence"/>
</dbReference>
<evidence type="ECO:0000256" key="3">
    <source>
        <dbReference type="ARBA" id="ARBA00022833"/>
    </source>
</evidence>
<dbReference type="Pfam" id="PF02585">
    <property type="entry name" value="PIG-L"/>
    <property type="match status" value="1"/>
</dbReference>
<dbReference type="PANTHER" id="PTHR12993:SF26">
    <property type="entry name" value="1D-MYO-INOSITOL 2-ACETAMIDO-2-DEOXY-ALPHA-D-GLUCOPYRANOSIDE DEACETYLASE"/>
    <property type="match status" value="1"/>
</dbReference>
<gene>
    <name evidence="5" type="ORF">SAMN05421879_105216</name>
</gene>
<keyword evidence="2" id="KW-0378">Hydrolase</keyword>
<proteinExistence type="predicted"/>